<dbReference type="PROSITE" id="PS51273">
    <property type="entry name" value="GATASE_TYPE_1"/>
    <property type="match status" value="1"/>
</dbReference>
<dbReference type="Proteomes" id="UP000001627">
    <property type="component" value="Chromosome"/>
</dbReference>
<proteinExistence type="predicted"/>
<dbReference type="GO" id="GO:0006164">
    <property type="term" value="P:purine nucleotide biosynthetic process"/>
    <property type="evidence" value="ECO:0007669"/>
    <property type="project" value="TreeGrafter"/>
</dbReference>
<dbReference type="OrthoDB" id="9804441at2"/>
<dbReference type="PANTHER" id="PTHR10099:SF1">
    <property type="entry name" value="PHOSPHORIBOSYLFORMYLGLYCINAMIDINE SYNTHASE"/>
    <property type="match status" value="1"/>
</dbReference>
<organism evidence="1 2">
    <name type="scientific">Neorickettsia risticii (strain Illinois)</name>
    <dbReference type="NCBI Taxonomy" id="434131"/>
    <lineage>
        <taxon>Bacteria</taxon>
        <taxon>Pseudomonadati</taxon>
        <taxon>Pseudomonadota</taxon>
        <taxon>Alphaproteobacteria</taxon>
        <taxon>Rickettsiales</taxon>
        <taxon>Anaplasmataceae</taxon>
        <taxon>Neorickettsia</taxon>
    </lineage>
</organism>
<reference evidence="1 2" key="1">
    <citation type="journal article" date="2009" name="Nucleic Acids Res.">
        <title>Analysis of complete genome sequence of Neorickettsia risticii: causative agent of Potomac horse fever.</title>
        <authorList>
            <person name="Lin M."/>
            <person name="Zhang C."/>
            <person name="Gibson K."/>
            <person name="Rikihisa Y."/>
        </authorList>
    </citation>
    <scope>NUCLEOTIDE SEQUENCE [LARGE SCALE GENOMIC DNA]</scope>
    <source>
        <strain evidence="1 2">Illinois</strain>
    </source>
</reference>
<dbReference type="SMART" id="SM01211">
    <property type="entry name" value="GATase_5"/>
    <property type="match status" value="1"/>
</dbReference>
<dbReference type="SUPFAM" id="SSF52317">
    <property type="entry name" value="Class I glutamine amidotransferase-like"/>
    <property type="match status" value="1"/>
</dbReference>
<dbReference type="RefSeq" id="WP_015816283.1">
    <property type="nucleotide sequence ID" value="NC_013009.1"/>
</dbReference>
<dbReference type="Gene3D" id="3.40.50.880">
    <property type="match status" value="1"/>
</dbReference>
<dbReference type="eggNOG" id="COG0047">
    <property type="taxonomic scope" value="Bacteria"/>
</dbReference>
<dbReference type="HOGENOM" id="CLU_001031_3_0_5"/>
<sequence>MASVLVLSGYGLNCEDETLRAFKLSGFTGSMLHLNDLLNNPDKLRDYQVLAIPGGFSFADNTGAGNAFACKTIPLLERVENFLNEDKLVIGICNGAQILTRLIKDLEVTFEANTSNQYQCGWQDIEVPESGSIWMRGIHKIRLPIAHGEGKLLPLDKSNLKVSVAMRYKQDVNGSYNRIAAVTAYGGKMLITMPHPERAISLVQTDDYYLVREEYRRKCLPTPEDGPGMQIFKNAYGYFH</sequence>
<dbReference type="Pfam" id="PF13507">
    <property type="entry name" value="GATase_5"/>
    <property type="match status" value="1"/>
</dbReference>
<dbReference type="GO" id="GO:0005737">
    <property type="term" value="C:cytoplasm"/>
    <property type="evidence" value="ECO:0007669"/>
    <property type="project" value="TreeGrafter"/>
</dbReference>
<dbReference type="AlphaFoldDB" id="C6V4U0"/>
<accession>C6V4U0</accession>
<protein>
    <submittedName>
        <fullName evidence="1">Phosphoribosylformylglycinamidine synthase</fullName>
    </submittedName>
</protein>
<dbReference type="KEGG" id="nri:NRI_0424"/>
<keyword evidence="2" id="KW-1185">Reference proteome</keyword>
<dbReference type="PANTHER" id="PTHR10099">
    <property type="entry name" value="PHOSPHORIBOSYLFORMYLGLYCINAMIDINE SYNTHASE"/>
    <property type="match status" value="1"/>
</dbReference>
<name>C6V4U0_NEORI</name>
<gene>
    <name evidence="1" type="ordered locus">NRI_0424</name>
</gene>
<evidence type="ECO:0000313" key="1">
    <source>
        <dbReference type="EMBL" id="ACT69395.1"/>
    </source>
</evidence>
<dbReference type="STRING" id="434131.NRI_0424"/>
<evidence type="ECO:0000313" key="2">
    <source>
        <dbReference type="Proteomes" id="UP000001627"/>
    </source>
</evidence>
<dbReference type="GO" id="GO:0004642">
    <property type="term" value="F:phosphoribosylformylglycinamidine synthase activity"/>
    <property type="evidence" value="ECO:0007669"/>
    <property type="project" value="TreeGrafter"/>
</dbReference>
<dbReference type="EMBL" id="CP001431">
    <property type="protein sequence ID" value="ACT69395.1"/>
    <property type="molecule type" value="Genomic_DNA"/>
</dbReference>
<dbReference type="InterPro" id="IPR029062">
    <property type="entry name" value="Class_I_gatase-like"/>
</dbReference>